<sequence>MDIVSDGDDEVPDGENKPIAMLFWVGDSDVGAHEDVNSWIWNERARRNIVEICLITLDEIWDMVKAYIPAGRKVREIIGVLEDPTPPNLTFPADYISLHSDAESQYTPARIELKKFTPLTKYDDYAEDSDAIVRNAAGVGRRRVPNRDHTFKKQKYELHVIIKRQQDTKIAVKAEYQCLFPNAGIIDSDNEDYCYIYWLKKLKPTTGPQLVKACQVVPIGCQATRLNQHLGIGRVVSKVHGLNAVQYHWETLNGQHAPAPDPAPAAPPAPPPPPPPPSVRVGSSWCEFCYLFTYSEADSGQHLSCTS</sequence>
<protein>
    <submittedName>
        <fullName evidence="2">Uncharacterized protein</fullName>
    </submittedName>
</protein>
<organism evidence="2 3">
    <name type="scientific">Terfezia boudieri ATCC MYA-4762</name>
    <dbReference type="NCBI Taxonomy" id="1051890"/>
    <lineage>
        <taxon>Eukaryota</taxon>
        <taxon>Fungi</taxon>
        <taxon>Dikarya</taxon>
        <taxon>Ascomycota</taxon>
        <taxon>Pezizomycotina</taxon>
        <taxon>Pezizomycetes</taxon>
        <taxon>Pezizales</taxon>
        <taxon>Pezizaceae</taxon>
        <taxon>Terfezia</taxon>
    </lineage>
</organism>
<reference evidence="2 3" key="1">
    <citation type="journal article" date="2018" name="Nat. Ecol. Evol.">
        <title>Pezizomycetes genomes reveal the molecular basis of ectomycorrhizal truffle lifestyle.</title>
        <authorList>
            <person name="Murat C."/>
            <person name="Payen T."/>
            <person name="Noel B."/>
            <person name="Kuo A."/>
            <person name="Morin E."/>
            <person name="Chen J."/>
            <person name="Kohler A."/>
            <person name="Krizsan K."/>
            <person name="Balestrini R."/>
            <person name="Da Silva C."/>
            <person name="Montanini B."/>
            <person name="Hainaut M."/>
            <person name="Levati E."/>
            <person name="Barry K.W."/>
            <person name="Belfiori B."/>
            <person name="Cichocki N."/>
            <person name="Clum A."/>
            <person name="Dockter R.B."/>
            <person name="Fauchery L."/>
            <person name="Guy J."/>
            <person name="Iotti M."/>
            <person name="Le Tacon F."/>
            <person name="Lindquist E.A."/>
            <person name="Lipzen A."/>
            <person name="Malagnac F."/>
            <person name="Mello A."/>
            <person name="Molinier V."/>
            <person name="Miyauchi S."/>
            <person name="Poulain J."/>
            <person name="Riccioni C."/>
            <person name="Rubini A."/>
            <person name="Sitrit Y."/>
            <person name="Splivallo R."/>
            <person name="Traeger S."/>
            <person name="Wang M."/>
            <person name="Zifcakova L."/>
            <person name="Wipf D."/>
            <person name="Zambonelli A."/>
            <person name="Paolocci F."/>
            <person name="Nowrousian M."/>
            <person name="Ottonello S."/>
            <person name="Baldrian P."/>
            <person name="Spatafora J.W."/>
            <person name="Henrissat B."/>
            <person name="Nagy L.G."/>
            <person name="Aury J.M."/>
            <person name="Wincker P."/>
            <person name="Grigoriev I.V."/>
            <person name="Bonfante P."/>
            <person name="Martin F.M."/>
        </authorList>
    </citation>
    <scope>NUCLEOTIDE SEQUENCE [LARGE SCALE GENOMIC DNA]</scope>
    <source>
        <strain evidence="2 3">ATCC MYA-4762</strain>
    </source>
</reference>
<evidence type="ECO:0000256" key="1">
    <source>
        <dbReference type="SAM" id="MobiDB-lite"/>
    </source>
</evidence>
<name>A0A3N4LT80_9PEZI</name>
<gene>
    <name evidence="2" type="ORF">L211DRAFT_848705</name>
</gene>
<dbReference type="AlphaFoldDB" id="A0A3N4LT80"/>
<accession>A0A3N4LT80</accession>
<keyword evidence="3" id="KW-1185">Reference proteome</keyword>
<proteinExistence type="predicted"/>
<dbReference type="InParanoid" id="A0A3N4LT80"/>
<feature type="compositionally biased region" description="Pro residues" evidence="1">
    <location>
        <begin position="259"/>
        <end position="277"/>
    </location>
</feature>
<feature type="region of interest" description="Disordered" evidence="1">
    <location>
        <begin position="256"/>
        <end position="277"/>
    </location>
</feature>
<dbReference type="EMBL" id="ML121540">
    <property type="protein sequence ID" value="RPB24898.1"/>
    <property type="molecule type" value="Genomic_DNA"/>
</dbReference>
<evidence type="ECO:0000313" key="2">
    <source>
        <dbReference type="EMBL" id="RPB24898.1"/>
    </source>
</evidence>
<dbReference type="Proteomes" id="UP000267821">
    <property type="component" value="Unassembled WGS sequence"/>
</dbReference>
<evidence type="ECO:0000313" key="3">
    <source>
        <dbReference type="Proteomes" id="UP000267821"/>
    </source>
</evidence>